<dbReference type="SUPFAM" id="SSF51445">
    <property type="entry name" value="(Trans)glycosidases"/>
    <property type="match status" value="1"/>
</dbReference>
<dbReference type="AlphaFoldDB" id="A0A917LIQ6"/>
<proteinExistence type="inferred from homology"/>
<dbReference type="PROSITE" id="PS51318">
    <property type="entry name" value="TAT"/>
    <property type="match status" value="1"/>
</dbReference>
<dbReference type="InterPro" id="IPR051923">
    <property type="entry name" value="Glycosyl_Hydrolase_39"/>
</dbReference>
<organism evidence="5 6">
    <name type="scientific">Rhodococcoides trifolii</name>
    <dbReference type="NCBI Taxonomy" id="908250"/>
    <lineage>
        <taxon>Bacteria</taxon>
        <taxon>Bacillati</taxon>
        <taxon>Actinomycetota</taxon>
        <taxon>Actinomycetes</taxon>
        <taxon>Mycobacteriales</taxon>
        <taxon>Nocardiaceae</taxon>
        <taxon>Rhodococcoides</taxon>
    </lineage>
</organism>
<protein>
    <recommendedName>
        <fullName evidence="4">Glycoside hydrolase family 5 domain-containing protein</fullName>
    </recommendedName>
</protein>
<keyword evidence="1 3" id="KW-0378">Hydrolase</keyword>
<dbReference type="InterPro" id="IPR017853">
    <property type="entry name" value="GH"/>
</dbReference>
<dbReference type="PANTHER" id="PTHR12631:SF10">
    <property type="entry name" value="BETA-XYLOSIDASE-LIKE PROTEIN-RELATED"/>
    <property type="match status" value="1"/>
</dbReference>
<dbReference type="InterPro" id="IPR019546">
    <property type="entry name" value="TAT_signal_bac_arc"/>
</dbReference>
<dbReference type="Pfam" id="PF00150">
    <property type="entry name" value="Cellulase"/>
    <property type="match status" value="1"/>
</dbReference>
<feature type="domain" description="Glycoside hydrolase family 5" evidence="4">
    <location>
        <begin position="58"/>
        <end position="314"/>
    </location>
</feature>
<reference evidence="5" key="1">
    <citation type="journal article" date="2014" name="Int. J. Syst. Evol. Microbiol.">
        <title>Complete genome sequence of Corynebacterium casei LMG S-19264T (=DSM 44701T), isolated from a smear-ripened cheese.</title>
        <authorList>
            <consortium name="US DOE Joint Genome Institute (JGI-PGF)"/>
            <person name="Walter F."/>
            <person name="Albersmeier A."/>
            <person name="Kalinowski J."/>
            <person name="Ruckert C."/>
        </authorList>
    </citation>
    <scope>NUCLEOTIDE SEQUENCE</scope>
    <source>
        <strain evidence="5">CCM 7905</strain>
    </source>
</reference>
<evidence type="ECO:0000259" key="4">
    <source>
        <dbReference type="Pfam" id="PF00150"/>
    </source>
</evidence>
<name>A0A917LIQ6_9NOCA</name>
<sequence length="371" mass="40007">MCLPEPAAIGPHDLPMKQNFDRRAFIRYSAIAGVVAGGAALEPTIAHAAPNYTNPLGVTAVTVNTSPPTQATIDRDFAAIAASGIRYVRIPIQWTSVEPYRGSRNWAIPKNLVNAANARGLTVLGCLTYVPYWAQNPGVTKGQGAPAAARLGDWASFCTEATRTLPSVKFWEIWNEPNIIASWAPTPSVSAYTALLKASHSALKSVSASNFVITAGTSPTLTGGGQYSPGDFMKGIYSAGGKGFFDATAFHPYNAQGYLSQGTQPYDSKIHIQNIRSSMVANGDTAKRLWSTEFGLPSFKSGSYSFTETDQANWTRDAIVYLRSLPYSGPMFLFDFRDTATGNGVRDENFGLLRSDYSQKPVYAVARSLNT</sequence>
<keyword evidence="6" id="KW-1185">Reference proteome</keyword>
<evidence type="ECO:0000256" key="1">
    <source>
        <dbReference type="ARBA" id="ARBA00022801"/>
    </source>
</evidence>
<dbReference type="Proteomes" id="UP000654257">
    <property type="component" value="Unassembled WGS sequence"/>
</dbReference>
<comment type="caution">
    <text evidence="5">The sequence shown here is derived from an EMBL/GenBank/DDBJ whole genome shotgun (WGS) entry which is preliminary data.</text>
</comment>
<dbReference type="EMBL" id="BMCU01000009">
    <property type="protein sequence ID" value="GGG29404.1"/>
    <property type="molecule type" value="Genomic_DNA"/>
</dbReference>
<evidence type="ECO:0000313" key="5">
    <source>
        <dbReference type="EMBL" id="GGG29404.1"/>
    </source>
</evidence>
<gene>
    <name evidence="5" type="ORF">GCM10007304_49060</name>
</gene>
<dbReference type="GO" id="GO:0000272">
    <property type="term" value="P:polysaccharide catabolic process"/>
    <property type="evidence" value="ECO:0007669"/>
    <property type="project" value="InterPro"/>
</dbReference>
<accession>A0A917LIQ6</accession>
<dbReference type="InterPro" id="IPR001547">
    <property type="entry name" value="Glyco_hydro_5"/>
</dbReference>
<dbReference type="GO" id="GO:0004553">
    <property type="term" value="F:hydrolase activity, hydrolyzing O-glycosyl compounds"/>
    <property type="evidence" value="ECO:0007669"/>
    <property type="project" value="InterPro"/>
</dbReference>
<dbReference type="PANTHER" id="PTHR12631">
    <property type="entry name" value="ALPHA-L-IDURONIDASE"/>
    <property type="match status" value="1"/>
</dbReference>
<dbReference type="NCBIfam" id="TIGR01409">
    <property type="entry name" value="TAT_signal_seq"/>
    <property type="match status" value="1"/>
</dbReference>
<evidence type="ECO:0000256" key="2">
    <source>
        <dbReference type="ARBA" id="ARBA00023295"/>
    </source>
</evidence>
<comment type="similarity">
    <text evidence="3">Belongs to the glycosyl hydrolase 5 (cellulase A) family.</text>
</comment>
<dbReference type="InterPro" id="IPR006311">
    <property type="entry name" value="TAT_signal"/>
</dbReference>
<evidence type="ECO:0000256" key="3">
    <source>
        <dbReference type="RuleBase" id="RU361153"/>
    </source>
</evidence>
<keyword evidence="2 3" id="KW-0326">Glycosidase</keyword>
<reference evidence="5" key="2">
    <citation type="submission" date="2020-09" db="EMBL/GenBank/DDBJ databases">
        <authorList>
            <person name="Sun Q."/>
            <person name="Sedlacek I."/>
        </authorList>
    </citation>
    <scope>NUCLEOTIDE SEQUENCE</scope>
    <source>
        <strain evidence="5">CCM 7905</strain>
    </source>
</reference>
<dbReference type="Gene3D" id="3.20.20.80">
    <property type="entry name" value="Glycosidases"/>
    <property type="match status" value="1"/>
</dbReference>
<evidence type="ECO:0000313" key="6">
    <source>
        <dbReference type="Proteomes" id="UP000654257"/>
    </source>
</evidence>